<keyword evidence="4" id="KW-1185">Reference proteome</keyword>
<dbReference type="OrthoDB" id="2420415at2759"/>
<dbReference type="GO" id="GO:0004843">
    <property type="term" value="F:cysteine-type deubiquitinase activity"/>
    <property type="evidence" value="ECO:0007669"/>
    <property type="project" value="InterPro"/>
</dbReference>
<dbReference type="Pfam" id="PF00443">
    <property type="entry name" value="UCH"/>
    <property type="match status" value="1"/>
</dbReference>
<dbReference type="Proteomes" id="UP000230423">
    <property type="component" value="Unassembled WGS sequence"/>
</dbReference>
<dbReference type="InterPro" id="IPR001394">
    <property type="entry name" value="Peptidase_C19_UCH"/>
</dbReference>
<organism evidence="3 4">
    <name type="scientific">Teladorsagia circumcincta</name>
    <name type="common">Brown stomach worm</name>
    <name type="synonym">Ostertagia circumcincta</name>
    <dbReference type="NCBI Taxonomy" id="45464"/>
    <lineage>
        <taxon>Eukaryota</taxon>
        <taxon>Metazoa</taxon>
        <taxon>Ecdysozoa</taxon>
        <taxon>Nematoda</taxon>
        <taxon>Chromadorea</taxon>
        <taxon>Rhabditida</taxon>
        <taxon>Rhabditina</taxon>
        <taxon>Rhabditomorpha</taxon>
        <taxon>Strongyloidea</taxon>
        <taxon>Trichostrongylidae</taxon>
        <taxon>Teladorsagia</taxon>
    </lineage>
</organism>
<evidence type="ECO:0000313" key="4">
    <source>
        <dbReference type="Proteomes" id="UP000230423"/>
    </source>
</evidence>
<dbReference type="PROSITE" id="PS00973">
    <property type="entry name" value="USP_2"/>
    <property type="match status" value="1"/>
</dbReference>
<reference evidence="3 4" key="1">
    <citation type="submission" date="2015-09" db="EMBL/GenBank/DDBJ databases">
        <title>Draft genome of the parasitic nematode Teladorsagia circumcincta isolate WARC Sus (inbred).</title>
        <authorList>
            <person name="Mitreva M."/>
        </authorList>
    </citation>
    <scope>NUCLEOTIDE SEQUENCE [LARGE SCALE GENOMIC DNA]</scope>
    <source>
        <strain evidence="3 4">S</strain>
    </source>
</reference>
<dbReference type="SUPFAM" id="SSF54001">
    <property type="entry name" value="Cysteine proteinases"/>
    <property type="match status" value="1"/>
</dbReference>
<evidence type="ECO:0000256" key="1">
    <source>
        <dbReference type="SAM" id="Coils"/>
    </source>
</evidence>
<proteinExistence type="predicted"/>
<dbReference type="InterPro" id="IPR038765">
    <property type="entry name" value="Papain-like_cys_pep_sf"/>
</dbReference>
<dbReference type="InterPro" id="IPR018200">
    <property type="entry name" value="USP_CS"/>
</dbReference>
<sequence length="335" mass="38072">MDEGTAADPLPGPVCANKMQSFIEEKLAVTPVAANSEQLSAFAPELENAIKDLEEKHKQLCDRETELMKSIDNIYEKDDLKKHGYRLHAVAIHQGQASAGHYWAYVRKDDCPTSSFLTNDIREQVENENAALESEIERYRCTQNEDAKGNTEVYENPRDDIEKEFSALPPPIGNEDELLSGTPLERVISSFYDETDNVVGSERSRALRCLPDFWYTMGFRAPAKTMRFAIVRALLNAESDSSKAVEMNIRMLKMVRAVTHLYARLYTEIGNVQGPVFREHADYIIPSYIIRGINIIPVLRRDKDKSVLNAMNKRFDTRNRLVCSKAQGREIISHV</sequence>
<dbReference type="GO" id="GO:0016579">
    <property type="term" value="P:protein deubiquitination"/>
    <property type="evidence" value="ECO:0007669"/>
    <property type="project" value="InterPro"/>
</dbReference>
<feature type="coiled-coil region" evidence="1">
    <location>
        <begin position="36"/>
        <end position="70"/>
    </location>
</feature>
<accession>A0A2G9UWI9</accession>
<evidence type="ECO:0000259" key="2">
    <source>
        <dbReference type="Pfam" id="PF00443"/>
    </source>
</evidence>
<evidence type="ECO:0000313" key="3">
    <source>
        <dbReference type="EMBL" id="PIO74516.1"/>
    </source>
</evidence>
<gene>
    <name evidence="3" type="ORF">TELCIR_03468</name>
</gene>
<dbReference type="AlphaFoldDB" id="A0A2G9UWI9"/>
<dbReference type="EMBL" id="KZ345263">
    <property type="protein sequence ID" value="PIO74516.1"/>
    <property type="molecule type" value="Genomic_DNA"/>
</dbReference>
<name>A0A2G9UWI9_TELCI</name>
<dbReference type="Gene3D" id="3.90.70.10">
    <property type="entry name" value="Cysteine proteinases"/>
    <property type="match status" value="1"/>
</dbReference>
<feature type="domain" description="Peptidase C19 ubiquitin carboxyl-terminal hydrolase" evidence="2">
    <location>
        <begin position="64"/>
        <end position="110"/>
    </location>
</feature>
<protein>
    <recommendedName>
        <fullName evidence="2">Peptidase C19 ubiquitin carboxyl-terminal hydrolase domain-containing protein</fullName>
    </recommendedName>
</protein>
<keyword evidence="1" id="KW-0175">Coiled coil</keyword>